<dbReference type="SUPFAM" id="SSF55961">
    <property type="entry name" value="Bet v1-like"/>
    <property type="match status" value="1"/>
</dbReference>
<dbReference type="InterPro" id="IPR023393">
    <property type="entry name" value="START-like_dom_sf"/>
</dbReference>
<dbReference type="PANTHER" id="PTHR38588:SF1">
    <property type="entry name" value="BLL0334 PROTEIN"/>
    <property type="match status" value="1"/>
</dbReference>
<protein>
    <submittedName>
        <fullName evidence="1">Carbon monoxide dehydrogenase</fullName>
    </submittedName>
</protein>
<organism evidence="1 2">
    <name type="scientific">Dictyobacter halimunensis</name>
    <dbReference type="NCBI Taxonomy" id="3026934"/>
    <lineage>
        <taxon>Bacteria</taxon>
        <taxon>Bacillati</taxon>
        <taxon>Chloroflexota</taxon>
        <taxon>Ktedonobacteria</taxon>
        <taxon>Ktedonobacterales</taxon>
        <taxon>Dictyobacteraceae</taxon>
        <taxon>Dictyobacter</taxon>
    </lineage>
</organism>
<keyword evidence="2" id="KW-1185">Reference proteome</keyword>
<accession>A0ABQ6FRA7</accession>
<comment type="caution">
    <text evidence="1">The sequence shown here is derived from an EMBL/GenBank/DDBJ whole genome shotgun (WGS) entry which is preliminary data.</text>
</comment>
<proteinExistence type="predicted"/>
<reference evidence="1 2" key="1">
    <citation type="submission" date="2023-02" db="EMBL/GenBank/DDBJ databases">
        <title>Dictyobacter halimunensis sp. nov., a new member of the class Ktedonobacteria from forest soil in a geothermal area.</title>
        <authorList>
            <person name="Rachmania M.K."/>
            <person name="Ningsih F."/>
            <person name="Sakai Y."/>
            <person name="Yabe S."/>
            <person name="Yokota A."/>
            <person name="Sjamsuridzal W."/>
        </authorList>
    </citation>
    <scope>NUCLEOTIDE SEQUENCE [LARGE SCALE GENOMIC DNA]</scope>
    <source>
        <strain evidence="1 2">S3.2.2.5</strain>
    </source>
</reference>
<name>A0ABQ6FRA7_9CHLR</name>
<gene>
    <name evidence="1" type="ORF">KDH_30640</name>
</gene>
<dbReference type="EMBL" id="BSRI01000002">
    <property type="protein sequence ID" value="GLV56222.1"/>
    <property type="molecule type" value="Genomic_DNA"/>
</dbReference>
<dbReference type="InterPro" id="IPR010419">
    <property type="entry name" value="CO_DH_gsu"/>
</dbReference>
<dbReference type="CDD" id="cd05018">
    <property type="entry name" value="CoxG"/>
    <property type="match status" value="1"/>
</dbReference>
<evidence type="ECO:0000313" key="1">
    <source>
        <dbReference type="EMBL" id="GLV56222.1"/>
    </source>
</evidence>
<sequence>MEFSGSQTIAAPIETVWAYLLDVNKVAACAPGFQSLEVIEPEHWKALVSVGVGPVKAKFTLDVTRPEMVEPEKMIVKARGKAPGSTVDLSGNMNLTSLDANQTQMDWKANVVVGGTLASVGARLMSSTAEKLTGQFFSCLKANLQSPQETKAE</sequence>
<dbReference type="Gene3D" id="3.30.530.20">
    <property type="match status" value="1"/>
</dbReference>
<dbReference type="Proteomes" id="UP001344906">
    <property type="component" value="Unassembled WGS sequence"/>
</dbReference>
<evidence type="ECO:0000313" key="2">
    <source>
        <dbReference type="Proteomes" id="UP001344906"/>
    </source>
</evidence>
<dbReference type="PANTHER" id="PTHR38588">
    <property type="entry name" value="BLL0334 PROTEIN"/>
    <property type="match status" value="1"/>
</dbReference>
<dbReference type="RefSeq" id="WP_338251338.1">
    <property type="nucleotide sequence ID" value="NZ_BSRI01000002.1"/>
</dbReference>
<dbReference type="Pfam" id="PF06240">
    <property type="entry name" value="COXG"/>
    <property type="match status" value="1"/>
</dbReference>